<comment type="caution">
    <text evidence="1">The sequence shown here is derived from an EMBL/GenBank/DDBJ whole genome shotgun (WGS) entry which is preliminary data.</text>
</comment>
<keyword evidence="2" id="KW-1185">Reference proteome</keyword>
<protein>
    <submittedName>
        <fullName evidence="1">Uncharacterized protein</fullName>
    </submittedName>
</protein>
<accession>A0ABW2EL99</accession>
<evidence type="ECO:0000313" key="1">
    <source>
        <dbReference type="EMBL" id="MFC7061655.1"/>
    </source>
</evidence>
<reference evidence="2" key="1">
    <citation type="journal article" date="2019" name="Int. J. Syst. Evol. Microbiol.">
        <title>The Global Catalogue of Microorganisms (GCM) 10K type strain sequencing project: providing services to taxonomists for standard genome sequencing and annotation.</title>
        <authorList>
            <consortium name="The Broad Institute Genomics Platform"/>
            <consortium name="The Broad Institute Genome Sequencing Center for Infectious Disease"/>
            <person name="Wu L."/>
            <person name="Ma J."/>
        </authorList>
    </citation>
    <scope>NUCLEOTIDE SEQUENCE [LARGE SCALE GENOMIC DNA]</scope>
    <source>
        <strain evidence="2">CGMCC 4.1621</strain>
    </source>
</reference>
<proteinExistence type="predicted"/>
<evidence type="ECO:0000313" key="2">
    <source>
        <dbReference type="Proteomes" id="UP001596410"/>
    </source>
</evidence>
<gene>
    <name evidence="1" type="ORF">ACFQIC_07255</name>
</gene>
<name>A0ABW2EL99_9BACI</name>
<sequence>MQFSINLESFDQVAFVEEKETAEKNGFRKLDYCMGTNLKISELKVPNYSDYYLLVKIIQYK</sequence>
<organism evidence="1 2">
    <name type="scientific">Halobacillus seohaensis</name>
    <dbReference type="NCBI Taxonomy" id="447421"/>
    <lineage>
        <taxon>Bacteria</taxon>
        <taxon>Bacillati</taxon>
        <taxon>Bacillota</taxon>
        <taxon>Bacilli</taxon>
        <taxon>Bacillales</taxon>
        <taxon>Bacillaceae</taxon>
        <taxon>Halobacillus</taxon>
    </lineage>
</organism>
<dbReference type="RefSeq" id="WP_204707166.1">
    <property type="nucleotide sequence ID" value="NZ_JBHSZV010000014.1"/>
</dbReference>
<dbReference type="Proteomes" id="UP001596410">
    <property type="component" value="Unassembled WGS sequence"/>
</dbReference>
<dbReference type="EMBL" id="JBHSZV010000014">
    <property type="protein sequence ID" value="MFC7061655.1"/>
    <property type="molecule type" value="Genomic_DNA"/>
</dbReference>